<feature type="domain" description="Peptidase S1" evidence="1">
    <location>
        <begin position="253"/>
        <end position="470"/>
    </location>
</feature>
<organism evidence="2 3">
    <name type="scientific">Lamprobacter modestohalophilus</name>
    <dbReference type="NCBI Taxonomy" id="1064514"/>
    <lineage>
        <taxon>Bacteria</taxon>
        <taxon>Pseudomonadati</taxon>
        <taxon>Pseudomonadota</taxon>
        <taxon>Gammaproteobacteria</taxon>
        <taxon>Chromatiales</taxon>
        <taxon>Chromatiaceae</taxon>
        <taxon>Lamprobacter</taxon>
    </lineage>
</organism>
<evidence type="ECO:0000313" key="3">
    <source>
        <dbReference type="Proteomes" id="UP001138768"/>
    </source>
</evidence>
<keyword evidence="3" id="KW-1185">Reference proteome</keyword>
<evidence type="ECO:0000313" key="2">
    <source>
        <dbReference type="EMBL" id="MBK1620329.1"/>
    </source>
</evidence>
<sequence>MATASERSGLLRCRASGLRMVMVSTALVAMLDSARGESTASDDPLAPTEAISITLPPLDATERGWVADPGSIPIPARLGFGRVIPEDGLAAALGDPQHWQATADGGQHLVLQVRSPEARALRLGLAVRALPERASLRLFTAGSDDLAPISGAEIKASLERDRAALPMASADAADAESLYWSPLLLGDSLMLELTLPSGLEPQALDLDLVRVSHLFRLPFTLPGERYQGPDDCHVDLACVDDPLLERLARATAAVLFTRSDGGSNACTGTLLADADPETRIPYLITAHHCIPDQARASSVETFWGHRAEACGAVPARQPERITGGADLLSAHESIDTVLLRLRGEPPQTAVFAHWSARLPETDTPLISVHHPHGQTAKIARGRVSHYWNCADVVYCGANADSDAIHYFGVSCLDGLTSGGSSGAGAFRADTGELVGVLTGGLSRCGSPEGPNDFGRFDCAYRAGLRRWLGR</sequence>
<dbReference type="EMBL" id="NRRY01000037">
    <property type="protein sequence ID" value="MBK1620329.1"/>
    <property type="molecule type" value="Genomic_DNA"/>
</dbReference>
<dbReference type="PANTHER" id="PTHR36234:SF5">
    <property type="entry name" value="LYSYL ENDOPEPTIDASE"/>
    <property type="match status" value="1"/>
</dbReference>
<dbReference type="InterPro" id="IPR001254">
    <property type="entry name" value="Trypsin_dom"/>
</dbReference>
<gene>
    <name evidence="2" type="ORF">CKO42_18170</name>
</gene>
<dbReference type="GO" id="GO:0004252">
    <property type="term" value="F:serine-type endopeptidase activity"/>
    <property type="evidence" value="ECO:0007669"/>
    <property type="project" value="InterPro"/>
</dbReference>
<dbReference type="PANTHER" id="PTHR36234">
    <property type="entry name" value="LYSYL ENDOPEPTIDASE"/>
    <property type="match status" value="1"/>
</dbReference>
<dbReference type="GO" id="GO:0006508">
    <property type="term" value="P:proteolysis"/>
    <property type="evidence" value="ECO:0007669"/>
    <property type="project" value="InterPro"/>
</dbReference>
<evidence type="ECO:0000259" key="1">
    <source>
        <dbReference type="PROSITE" id="PS50240"/>
    </source>
</evidence>
<dbReference type="InterPro" id="IPR043504">
    <property type="entry name" value="Peptidase_S1_PA_chymotrypsin"/>
</dbReference>
<dbReference type="PROSITE" id="PS50240">
    <property type="entry name" value="TRYPSIN_DOM"/>
    <property type="match status" value="1"/>
</dbReference>
<reference evidence="2 3" key="1">
    <citation type="journal article" date="2020" name="Microorganisms">
        <title>Osmotic Adaptation and Compatible Solute Biosynthesis of Phototrophic Bacteria as Revealed from Genome Analyses.</title>
        <authorList>
            <person name="Imhoff J.F."/>
            <person name="Rahn T."/>
            <person name="Kunzel S."/>
            <person name="Keller A."/>
            <person name="Neulinger S.C."/>
        </authorList>
    </citation>
    <scope>NUCLEOTIDE SEQUENCE [LARGE SCALE GENOMIC DNA]</scope>
    <source>
        <strain evidence="2 3">DSM 25653</strain>
    </source>
</reference>
<protein>
    <recommendedName>
        <fullName evidence="1">Peptidase S1 domain-containing protein</fullName>
    </recommendedName>
</protein>
<dbReference type="AlphaFoldDB" id="A0A9X0WBE6"/>
<comment type="caution">
    <text evidence="2">The sequence shown here is derived from an EMBL/GenBank/DDBJ whole genome shotgun (WGS) entry which is preliminary data.</text>
</comment>
<accession>A0A9X0WBE6</accession>
<dbReference type="Gene3D" id="2.40.10.10">
    <property type="entry name" value="Trypsin-like serine proteases"/>
    <property type="match status" value="2"/>
</dbReference>
<dbReference type="Proteomes" id="UP001138768">
    <property type="component" value="Unassembled WGS sequence"/>
</dbReference>
<name>A0A9X0WBE6_9GAMM</name>
<dbReference type="SUPFAM" id="SSF50494">
    <property type="entry name" value="Trypsin-like serine proteases"/>
    <property type="match status" value="1"/>
</dbReference>
<dbReference type="InterPro" id="IPR009003">
    <property type="entry name" value="Peptidase_S1_PA"/>
</dbReference>
<proteinExistence type="predicted"/>
<dbReference type="Pfam" id="PF13365">
    <property type="entry name" value="Trypsin_2"/>
    <property type="match status" value="1"/>
</dbReference>